<dbReference type="InterPro" id="IPR015422">
    <property type="entry name" value="PyrdxlP-dep_Trfase_small"/>
</dbReference>
<keyword evidence="3" id="KW-0808">Transferase</keyword>
<comment type="caution">
    <text evidence="3">The sequence shown here is derived from an EMBL/GenBank/DDBJ whole genome shotgun (WGS) entry which is preliminary data.</text>
</comment>
<evidence type="ECO:0000313" key="4">
    <source>
        <dbReference type="Proteomes" id="UP001515943"/>
    </source>
</evidence>
<evidence type="ECO:0000256" key="2">
    <source>
        <dbReference type="ARBA" id="ARBA00022898"/>
    </source>
</evidence>
<accession>A0ABX1FS41</accession>
<gene>
    <name evidence="3" type="ORF">FXN61_35890</name>
</gene>
<dbReference type="InterPro" id="IPR051798">
    <property type="entry name" value="Class-II_PLP-Dep_Aminotrans"/>
</dbReference>
<keyword evidence="2" id="KW-0663">Pyridoxal phosphate</keyword>
<dbReference type="EMBL" id="VSRL01000202">
    <property type="protein sequence ID" value="NKE61853.1"/>
    <property type="molecule type" value="Genomic_DNA"/>
</dbReference>
<protein>
    <submittedName>
        <fullName evidence="3">Pyridoxal phosphate-dependent aminotransferase</fullName>
    </submittedName>
</protein>
<feature type="non-terminal residue" evidence="3">
    <location>
        <position position="66"/>
    </location>
</feature>
<dbReference type="Proteomes" id="UP001515943">
    <property type="component" value="Unassembled WGS sequence"/>
</dbReference>
<comment type="cofactor">
    <cofactor evidence="1">
        <name>pyridoxal 5'-phosphate</name>
        <dbReference type="ChEBI" id="CHEBI:597326"/>
    </cofactor>
</comment>
<dbReference type="PANTHER" id="PTHR43525">
    <property type="entry name" value="PROTEIN MALY"/>
    <property type="match status" value="1"/>
</dbReference>
<name>A0ABX1FS41_9PSEU</name>
<organism evidence="3 4">
    <name type="scientific">Lentzea indica</name>
    <dbReference type="NCBI Taxonomy" id="2604800"/>
    <lineage>
        <taxon>Bacteria</taxon>
        <taxon>Bacillati</taxon>
        <taxon>Actinomycetota</taxon>
        <taxon>Actinomycetes</taxon>
        <taxon>Pseudonocardiales</taxon>
        <taxon>Pseudonocardiaceae</taxon>
        <taxon>Lentzea</taxon>
    </lineage>
</organism>
<evidence type="ECO:0000256" key="1">
    <source>
        <dbReference type="ARBA" id="ARBA00001933"/>
    </source>
</evidence>
<dbReference type="PANTHER" id="PTHR43525:SF2">
    <property type="entry name" value="CYSTATHIONINE BETA-LYASE-RELATED"/>
    <property type="match status" value="1"/>
</dbReference>
<dbReference type="GO" id="GO:0008483">
    <property type="term" value="F:transaminase activity"/>
    <property type="evidence" value="ECO:0007669"/>
    <property type="project" value="UniProtKB-KW"/>
</dbReference>
<evidence type="ECO:0000313" key="3">
    <source>
        <dbReference type="EMBL" id="NKE61853.1"/>
    </source>
</evidence>
<proteinExistence type="predicted"/>
<reference evidence="3 4" key="1">
    <citation type="submission" date="2019-08" db="EMBL/GenBank/DDBJ databases">
        <title>Lentzea from Indian Himalayas.</title>
        <authorList>
            <person name="Mandal S."/>
            <person name="Mallick Gupta A."/>
            <person name="Maiti P.K."/>
            <person name="Sarkar J."/>
            <person name="Mandal S."/>
        </authorList>
    </citation>
    <scope>NUCLEOTIDE SEQUENCE [LARGE SCALE GENOMIC DNA]</scope>
    <source>
        <strain evidence="3 4">PSKA42</strain>
    </source>
</reference>
<dbReference type="Gene3D" id="3.90.1150.10">
    <property type="entry name" value="Aspartate Aminotransferase, domain 1"/>
    <property type="match status" value="1"/>
</dbReference>
<keyword evidence="4" id="KW-1185">Reference proteome</keyword>
<keyword evidence="3" id="KW-0032">Aminotransferase</keyword>
<sequence>MVSTPNPLTQVSLERLRQRTSVKWRQYPEDVLPLWVAEMDVPLAEPVARAITEAVALGDTGYPAGT</sequence>